<feature type="region of interest" description="Disordered" evidence="1">
    <location>
        <begin position="118"/>
        <end position="164"/>
    </location>
</feature>
<keyword evidence="3" id="KW-1185">Reference proteome</keyword>
<comment type="caution">
    <text evidence="2">The sequence shown here is derived from an EMBL/GenBank/DDBJ whole genome shotgun (WGS) entry which is preliminary data.</text>
</comment>
<evidence type="ECO:0000313" key="2">
    <source>
        <dbReference type="EMBL" id="KAK1337273.1"/>
    </source>
</evidence>
<feature type="compositionally biased region" description="Polar residues" evidence="1">
    <location>
        <begin position="146"/>
        <end position="161"/>
    </location>
</feature>
<gene>
    <name evidence="2" type="ORF">QTO34_001898</name>
</gene>
<protein>
    <submittedName>
        <fullName evidence="2">Uncharacterized protein</fullName>
    </submittedName>
</protein>
<organism evidence="2 3">
    <name type="scientific">Cnephaeus nilssonii</name>
    <name type="common">Northern bat</name>
    <name type="synonym">Eptesicus nilssonii</name>
    <dbReference type="NCBI Taxonomy" id="3371016"/>
    <lineage>
        <taxon>Eukaryota</taxon>
        <taxon>Metazoa</taxon>
        <taxon>Chordata</taxon>
        <taxon>Craniata</taxon>
        <taxon>Vertebrata</taxon>
        <taxon>Euteleostomi</taxon>
        <taxon>Mammalia</taxon>
        <taxon>Eutheria</taxon>
        <taxon>Laurasiatheria</taxon>
        <taxon>Chiroptera</taxon>
        <taxon>Yangochiroptera</taxon>
        <taxon>Vespertilionidae</taxon>
        <taxon>Cnephaeus</taxon>
    </lineage>
</organism>
<dbReference type="InterPro" id="IPR023407">
    <property type="entry name" value="Ribosomal_eS27_Zn-bd_dom_sf"/>
</dbReference>
<reference evidence="2" key="1">
    <citation type="submission" date="2023-06" db="EMBL/GenBank/DDBJ databases">
        <title>Reference genome for the Northern bat (Eptesicus nilssonii), a most northern bat species.</title>
        <authorList>
            <person name="Laine V.N."/>
            <person name="Pulliainen A.T."/>
            <person name="Lilley T.M."/>
        </authorList>
    </citation>
    <scope>NUCLEOTIDE SEQUENCE</scope>
    <source>
        <strain evidence="2">BLF_Eptnil</strain>
        <tissue evidence="2">Kidney</tissue>
    </source>
</reference>
<dbReference type="Gene3D" id="2.20.25.100">
    <property type="entry name" value="Zn-binding ribosomal proteins"/>
    <property type="match status" value="1"/>
</dbReference>
<name>A0AA40LMU1_CNENI</name>
<feature type="region of interest" description="Disordered" evidence="1">
    <location>
        <begin position="75"/>
        <end position="101"/>
    </location>
</feature>
<evidence type="ECO:0000256" key="1">
    <source>
        <dbReference type="SAM" id="MobiDB-lite"/>
    </source>
</evidence>
<dbReference type="Proteomes" id="UP001177744">
    <property type="component" value="Unassembled WGS sequence"/>
</dbReference>
<accession>A0AA40LMU1</accession>
<proteinExistence type="predicted"/>
<sequence length="480" mass="50671">MATGRLEFYHTKRHVLGTMKLLNVTELCYPSVVQAQQHQQPLELSVLSSSPTPHSDNRTGALDGMVRWQGRTLLRGEGRGVEGATGAGSSRSKTKTPAEGSKACRLLPESARNLQTLTQSAKTPAGAKAEGGSQKEGLGPGCQRKTGASSQASENDVSAQVSRRRTRYRELTLELRHSFSQVLVEGPKKKSGVPCSHPLLVPAPIALCLQHVGAAAVVGAGLLADRGLGAAAGGVVEDGPRPAPVPTTVPFRVHEFVHWAPKEKRKGKKQHLLQSPHSSFTDVKCPGCYKSPLSFGRGLAPGGGLGLGSTQHPCYRSEEPTPNGFLRWVQAPAVAQGRESLHPGFPGLGLGCTQRPCFRSQEATPSGFLRWVQVPRWCPRPGKPPPEAFLALGSATPQRPCNGFLVGMVGGRGLGVAKNGFCPPGLDSGEEKCWCSSWQHKDSTDEALAPAAGTGPAPPAASQSRHLNLLLAPSTGPNHP</sequence>
<dbReference type="AlphaFoldDB" id="A0AA40LMU1"/>
<dbReference type="EMBL" id="JAULJE010000011">
    <property type="protein sequence ID" value="KAK1337273.1"/>
    <property type="molecule type" value="Genomic_DNA"/>
</dbReference>
<feature type="region of interest" description="Disordered" evidence="1">
    <location>
        <begin position="445"/>
        <end position="480"/>
    </location>
</feature>
<evidence type="ECO:0000313" key="3">
    <source>
        <dbReference type="Proteomes" id="UP001177744"/>
    </source>
</evidence>